<evidence type="ECO:0000256" key="3">
    <source>
        <dbReference type="ARBA" id="ARBA00022806"/>
    </source>
</evidence>
<keyword evidence="3 7" id="KW-0347">Helicase</keyword>
<evidence type="ECO:0000256" key="5">
    <source>
        <dbReference type="SAM" id="MobiDB-lite"/>
    </source>
</evidence>
<protein>
    <submittedName>
        <fullName evidence="7">Putative DNA primase/helicase</fullName>
    </submittedName>
</protein>
<dbReference type="Pfam" id="PF19263">
    <property type="entry name" value="DUF5906"/>
    <property type="match status" value="1"/>
</dbReference>
<keyword evidence="2" id="KW-0378">Hydrolase</keyword>
<comment type="caution">
    <text evidence="7">The sequence shown here is derived from an EMBL/GenBank/DDBJ whole genome shotgun (WGS) entry which is preliminary data.</text>
</comment>
<name>A0A542EJ13_9MICO</name>
<dbReference type="InterPro" id="IPR045455">
    <property type="entry name" value="NrS-1_pol-like_helicase"/>
</dbReference>
<dbReference type="InterPro" id="IPR027417">
    <property type="entry name" value="P-loop_NTPase"/>
</dbReference>
<proteinExistence type="predicted"/>
<feature type="compositionally biased region" description="Basic and acidic residues" evidence="5">
    <location>
        <begin position="13"/>
        <end position="24"/>
    </location>
</feature>
<keyword evidence="4" id="KW-0067">ATP-binding</keyword>
<dbReference type="OrthoDB" id="9763644at2"/>
<sequence length="464" mass="51052">MSLHSVDVDQFDEDGRPVSPDGERHRGQLRMAYRLARSHRDRLLFVRGIGWMVYDGKRWSEDERGAAKRAVLSVLRDALADSLHDPTLRADVTKCETDAGVLGVLGLASALEEFAATIDDLDADPHLLNCANGTLDLRTGQLREHDARDRLTKVTRAAYDETAAGSTWSTFLASVLPDESEREYLRRVIGQALYGRVREHLLPILIGTGANGKSTAMNALGYALGDYVAVIDPALLMAHDRGRGSANPELMELLGVRLVIGSETEEGRKLDEAVMKRLTGGDPITARPLYQKPVTWAPSHQLIYVTNHLPSVKGNDPATWRRVRVIPFDVTVPPEARDLRLGERLELAADEVLLWAVAGYLDYLDHGMAEPSSVMRATDAYKAESDDVARFITDACTVGAQVAATTRELYAAWQRWAVSDGAEPLTEKALGKELDRLGYEARRTKKGMTRDSIAPLETGGGEGW</sequence>
<dbReference type="InterPro" id="IPR006500">
    <property type="entry name" value="Helicase_put_C_phage/plasmid"/>
</dbReference>
<evidence type="ECO:0000313" key="8">
    <source>
        <dbReference type="Proteomes" id="UP000320806"/>
    </source>
</evidence>
<dbReference type="GO" id="GO:0004386">
    <property type="term" value="F:helicase activity"/>
    <property type="evidence" value="ECO:0007669"/>
    <property type="project" value="UniProtKB-KW"/>
</dbReference>
<dbReference type="PROSITE" id="PS51206">
    <property type="entry name" value="SF3_HELICASE_1"/>
    <property type="match status" value="1"/>
</dbReference>
<organism evidence="7 8">
    <name type="scientific">Yimella lutea</name>
    <dbReference type="NCBI Taxonomy" id="587872"/>
    <lineage>
        <taxon>Bacteria</taxon>
        <taxon>Bacillati</taxon>
        <taxon>Actinomycetota</taxon>
        <taxon>Actinomycetes</taxon>
        <taxon>Micrococcales</taxon>
        <taxon>Dermacoccaceae</taxon>
        <taxon>Yimella</taxon>
    </lineage>
</organism>
<dbReference type="InterPro" id="IPR014818">
    <property type="entry name" value="Phage/plasmid_primase_P4_C"/>
</dbReference>
<dbReference type="SMART" id="SM00885">
    <property type="entry name" value="D5_N"/>
    <property type="match status" value="1"/>
</dbReference>
<dbReference type="InterPro" id="IPR051620">
    <property type="entry name" value="ORF904-like_C"/>
</dbReference>
<evidence type="ECO:0000256" key="4">
    <source>
        <dbReference type="ARBA" id="ARBA00022840"/>
    </source>
</evidence>
<dbReference type="AlphaFoldDB" id="A0A542EJ13"/>
<keyword evidence="8" id="KW-1185">Reference proteome</keyword>
<dbReference type="PANTHER" id="PTHR35372:SF2">
    <property type="entry name" value="SF3 HELICASE DOMAIN-CONTAINING PROTEIN"/>
    <property type="match status" value="1"/>
</dbReference>
<dbReference type="Pfam" id="PF08706">
    <property type="entry name" value="D5_N"/>
    <property type="match status" value="1"/>
</dbReference>
<evidence type="ECO:0000256" key="2">
    <source>
        <dbReference type="ARBA" id="ARBA00022801"/>
    </source>
</evidence>
<feature type="region of interest" description="Disordered" evidence="5">
    <location>
        <begin position="1"/>
        <end position="24"/>
    </location>
</feature>
<dbReference type="PANTHER" id="PTHR35372">
    <property type="entry name" value="ATP BINDING PROTEIN-RELATED"/>
    <property type="match status" value="1"/>
</dbReference>
<dbReference type="SUPFAM" id="SSF52540">
    <property type="entry name" value="P-loop containing nucleoside triphosphate hydrolases"/>
    <property type="match status" value="1"/>
</dbReference>
<dbReference type="Pfam" id="PF03288">
    <property type="entry name" value="Pox_D5"/>
    <property type="match status" value="1"/>
</dbReference>
<dbReference type="EMBL" id="VFMO01000001">
    <property type="protein sequence ID" value="TQJ15332.1"/>
    <property type="molecule type" value="Genomic_DNA"/>
</dbReference>
<dbReference type="Proteomes" id="UP000320806">
    <property type="component" value="Unassembled WGS sequence"/>
</dbReference>
<accession>A0A542EJ13</accession>
<feature type="domain" description="SF3 helicase" evidence="6">
    <location>
        <begin position="180"/>
        <end position="341"/>
    </location>
</feature>
<evidence type="ECO:0000313" key="7">
    <source>
        <dbReference type="EMBL" id="TQJ15332.1"/>
    </source>
</evidence>
<dbReference type="InterPro" id="IPR004968">
    <property type="entry name" value="DNA_primase/NTPase_C"/>
</dbReference>
<dbReference type="RefSeq" id="WP_141928931.1">
    <property type="nucleotide sequence ID" value="NZ_BAABCI010000021.1"/>
</dbReference>
<dbReference type="Gene3D" id="3.40.50.300">
    <property type="entry name" value="P-loop containing nucleotide triphosphate hydrolases"/>
    <property type="match status" value="1"/>
</dbReference>
<keyword evidence="1" id="KW-0547">Nucleotide-binding</keyword>
<reference evidence="7 8" key="1">
    <citation type="submission" date="2019-06" db="EMBL/GenBank/DDBJ databases">
        <title>Sequencing the genomes of 1000 actinobacteria strains.</title>
        <authorList>
            <person name="Klenk H.-P."/>
        </authorList>
    </citation>
    <scope>NUCLEOTIDE SEQUENCE [LARGE SCALE GENOMIC DNA]</scope>
    <source>
        <strain evidence="7 8">DSM 19828</strain>
    </source>
</reference>
<dbReference type="InterPro" id="IPR014015">
    <property type="entry name" value="Helicase_SF3_DNA-vir"/>
</dbReference>
<evidence type="ECO:0000256" key="1">
    <source>
        <dbReference type="ARBA" id="ARBA00022741"/>
    </source>
</evidence>
<dbReference type="GO" id="GO:0005524">
    <property type="term" value="F:ATP binding"/>
    <property type="evidence" value="ECO:0007669"/>
    <property type="project" value="UniProtKB-KW"/>
</dbReference>
<dbReference type="GO" id="GO:0016787">
    <property type="term" value="F:hydrolase activity"/>
    <property type="evidence" value="ECO:0007669"/>
    <property type="project" value="UniProtKB-KW"/>
</dbReference>
<gene>
    <name evidence="7" type="ORF">FB459_2878</name>
</gene>
<dbReference type="NCBIfam" id="TIGR01613">
    <property type="entry name" value="primase_Cterm"/>
    <property type="match status" value="1"/>
</dbReference>
<evidence type="ECO:0000259" key="6">
    <source>
        <dbReference type="PROSITE" id="PS51206"/>
    </source>
</evidence>